<reference evidence="3" key="1">
    <citation type="submission" date="2016-06" db="UniProtKB">
        <authorList>
            <consortium name="WormBaseParasite"/>
        </authorList>
    </citation>
    <scope>IDENTIFICATION</scope>
</reference>
<dbReference type="AlphaFoldDB" id="A0A183TZC1"/>
<proteinExistence type="predicted"/>
<evidence type="ECO:0000313" key="2">
    <source>
        <dbReference type="Proteomes" id="UP000050794"/>
    </source>
</evidence>
<reference evidence="1 2" key="2">
    <citation type="submission" date="2018-11" db="EMBL/GenBank/DDBJ databases">
        <authorList>
            <consortium name="Pathogen Informatics"/>
        </authorList>
    </citation>
    <scope>NUCLEOTIDE SEQUENCE [LARGE SCALE GENOMIC DNA]</scope>
</reference>
<keyword evidence="2" id="KW-1185">Reference proteome</keyword>
<accession>A0A183TZC1</accession>
<gene>
    <name evidence="1" type="ORF">TCNE_LOCUS1591</name>
</gene>
<sequence>MSAYPVVPFREINARLLELEQDETATIRHLLDSIDELRRVADHYLDVLAGIRHLQAQLRGINGVREERDPDALVHRSAFIN</sequence>
<evidence type="ECO:0000313" key="3">
    <source>
        <dbReference type="WBParaSite" id="TCNE_0000159001-mRNA-1"/>
    </source>
</evidence>
<name>A0A183TZC1_TOXCA</name>
<organism evidence="2 3">
    <name type="scientific">Toxocara canis</name>
    <name type="common">Canine roundworm</name>
    <dbReference type="NCBI Taxonomy" id="6265"/>
    <lineage>
        <taxon>Eukaryota</taxon>
        <taxon>Metazoa</taxon>
        <taxon>Ecdysozoa</taxon>
        <taxon>Nematoda</taxon>
        <taxon>Chromadorea</taxon>
        <taxon>Rhabditida</taxon>
        <taxon>Spirurina</taxon>
        <taxon>Ascaridomorpha</taxon>
        <taxon>Ascaridoidea</taxon>
        <taxon>Toxocaridae</taxon>
        <taxon>Toxocara</taxon>
    </lineage>
</organism>
<dbReference type="EMBL" id="UYWY01001264">
    <property type="protein sequence ID" value="VDM26468.1"/>
    <property type="molecule type" value="Genomic_DNA"/>
</dbReference>
<protein>
    <submittedName>
        <fullName evidence="3">Histidine kinase</fullName>
    </submittedName>
</protein>
<evidence type="ECO:0000313" key="1">
    <source>
        <dbReference type="EMBL" id="VDM26468.1"/>
    </source>
</evidence>
<dbReference type="WBParaSite" id="TCNE_0000159001-mRNA-1">
    <property type="protein sequence ID" value="TCNE_0000159001-mRNA-1"/>
    <property type="gene ID" value="TCNE_0000159001"/>
</dbReference>
<dbReference type="Proteomes" id="UP000050794">
    <property type="component" value="Unassembled WGS sequence"/>
</dbReference>